<reference evidence="2" key="1">
    <citation type="submission" date="2015-10" db="EMBL/GenBank/DDBJ databases">
        <authorList>
            <person name="Gilbert D.G."/>
        </authorList>
    </citation>
    <scope>NUCLEOTIDE SEQUENCE</scope>
    <source>
        <strain evidence="2">Phyl III-seqv23</strain>
    </source>
</reference>
<sequence>MPGSVVAWSCVAPSRWFERGVMNALFGREAKRNLQKNQQDSDGNFNSRLCTAPGRVGRRRAQGHRCRAHHAGSGRHH</sequence>
<name>A0A0S4XAE5_RALSL</name>
<dbReference type="AlphaFoldDB" id="A0A0S4XAE5"/>
<gene>
    <name evidence="2" type="ORF">RD1301_v1_1280033</name>
</gene>
<evidence type="ECO:0000313" key="2">
    <source>
        <dbReference type="EMBL" id="CUV61093.1"/>
    </source>
</evidence>
<dbReference type="EMBL" id="LN899822">
    <property type="protein sequence ID" value="CUV61093.1"/>
    <property type="molecule type" value="Genomic_DNA"/>
</dbReference>
<protein>
    <submittedName>
        <fullName evidence="2">Uncharacterized protein</fullName>
    </submittedName>
</protein>
<feature type="compositionally biased region" description="Basic residues" evidence="1">
    <location>
        <begin position="56"/>
        <end position="77"/>
    </location>
</feature>
<organism evidence="2">
    <name type="scientific">Ralstonia solanacearum</name>
    <name type="common">Pseudomonas solanacearum</name>
    <dbReference type="NCBI Taxonomy" id="305"/>
    <lineage>
        <taxon>Bacteria</taxon>
        <taxon>Pseudomonadati</taxon>
        <taxon>Pseudomonadota</taxon>
        <taxon>Betaproteobacteria</taxon>
        <taxon>Burkholderiales</taxon>
        <taxon>Burkholderiaceae</taxon>
        <taxon>Ralstonia</taxon>
        <taxon>Ralstonia solanacearum species complex</taxon>
    </lineage>
</organism>
<accession>A0A0S4XAE5</accession>
<feature type="region of interest" description="Disordered" evidence="1">
    <location>
        <begin position="55"/>
        <end position="77"/>
    </location>
</feature>
<proteinExistence type="predicted"/>
<evidence type="ECO:0000256" key="1">
    <source>
        <dbReference type="SAM" id="MobiDB-lite"/>
    </source>
</evidence>